<protein>
    <submittedName>
        <fullName evidence="2">Uncharacterized protein</fullName>
    </submittedName>
</protein>
<dbReference type="STRING" id="1120955.SAMN03080610_01620"/>
<organism evidence="2 3">
    <name type="scientific">Afifella marina DSM 2698</name>
    <dbReference type="NCBI Taxonomy" id="1120955"/>
    <lineage>
        <taxon>Bacteria</taxon>
        <taxon>Pseudomonadati</taxon>
        <taxon>Pseudomonadota</taxon>
        <taxon>Alphaproteobacteria</taxon>
        <taxon>Hyphomicrobiales</taxon>
        <taxon>Afifellaceae</taxon>
        <taxon>Afifella</taxon>
    </lineage>
</organism>
<keyword evidence="3" id="KW-1185">Reference proteome</keyword>
<dbReference type="RefSeq" id="WP_092811441.1">
    <property type="nucleotide sequence ID" value="NZ_FMVW01000003.1"/>
</dbReference>
<evidence type="ECO:0000313" key="3">
    <source>
        <dbReference type="Proteomes" id="UP000199347"/>
    </source>
</evidence>
<feature type="region of interest" description="Disordered" evidence="1">
    <location>
        <begin position="1"/>
        <end position="99"/>
    </location>
</feature>
<sequence length="99" mass="10887">MNEREVKKRFALAADNQRKTVIRDKDNASLQPRPPAQAKRPAPNLAPPGMSGIKPASRIGRSPAPPKPKRFTLGKGNDLTGTFKPLARPGKDKSRDHNR</sequence>
<dbReference type="AlphaFoldDB" id="A0A1G5N9H1"/>
<dbReference type="EMBL" id="FMVW01000003">
    <property type="protein sequence ID" value="SCZ34012.1"/>
    <property type="molecule type" value="Genomic_DNA"/>
</dbReference>
<evidence type="ECO:0000256" key="1">
    <source>
        <dbReference type="SAM" id="MobiDB-lite"/>
    </source>
</evidence>
<dbReference type="Proteomes" id="UP000199347">
    <property type="component" value="Unassembled WGS sequence"/>
</dbReference>
<evidence type="ECO:0000313" key="2">
    <source>
        <dbReference type="EMBL" id="SCZ34012.1"/>
    </source>
</evidence>
<feature type="compositionally biased region" description="Basic and acidic residues" evidence="1">
    <location>
        <begin position="89"/>
        <end position="99"/>
    </location>
</feature>
<accession>A0A1G5N9H1</accession>
<proteinExistence type="predicted"/>
<feature type="compositionally biased region" description="Basic and acidic residues" evidence="1">
    <location>
        <begin position="16"/>
        <end position="27"/>
    </location>
</feature>
<reference evidence="2 3" key="1">
    <citation type="submission" date="2016-10" db="EMBL/GenBank/DDBJ databases">
        <authorList>
            <person name="de Groot N.N."/>
        </authorList>
    </citation>
    <scope>NUCLEOTIDE SEQUENCE [LARGE SCALE GENOMIC DNA]</scope>
    <source>
        <strain evidence="2 3">DSM 2698</strain>
    </source>
</reference>
<gene>
    <name evidence="2" type="ORF">SAMN03080610_01620</name>
</gene>
<name>A0A1G5N9H1_AFIMA</name>